<comment type="subcellular location">
    <subcellularLocation>
        <location evidence="1">Membrane</location>
        <topology evidence="1">Multi-pass membrane protein</topology>
    </subcellularLocation>
</comment>
<evidence type="ECO:0000313" key="7">
    <source>
        <dbReference type="EMBL" id="KAJ3484032.1"/>
    </source>
</evidence>
<dbReference type="GO" id="GO:0016020">
    <property type="term" value="C:membrane"/>
    <property type="evidence" value="ECO:0007669"/>
    <property type="project" value="UniProtKB-SubCell"/>
</dbReference>
<keyword evidence="8" id="KW-1185">Reference proteome</keyword>
<dbReference type="GO" id="GO:0022857">
    <property type="term" value="F:transmembrane transporter activity"/>
    <property type="evidence" value="ECO:0007669"/>
    <property type="project" value="TreeGrafter"/>
</dbReference>
<reference evidence="7" key="1">
    <citation type="submission" date="2022-07" db="EMBL/GenBank/DDBJ databases">
        <title>Genome Sequence of Physisporinus lineatus.</title>
        <authorList>
            <person name="Buettner E."/>
        </authorList>
    </citation>
    <scope>NUCLEOTIDE SEQUENCE</scope>
    <source>
        <strain evidence="7">VT162</strain>
    </source>
</reference>
<keyword evidence="3 6" id="KW-0812">Transmembrane</keyword>
<dbReference type="SUPFAM" id="SSF103473">
    <property type="entry name" value="MFS general substrate transporter"/>
    <property type="match status" value="1"/>
</dbReference>
<organism evidence="7 8">
    <name type="scientific">Meripilus lineatus</name>
    <dbReference type="NCBI Taxonomy" id="2056292"/>
    <lineage>
        <taxon>Eukaryota</taxon>
        <taxon>Fungi</taxon>
        <taxon>Dikarya</taxon>
        <taxon>Basidiomycota</taxon>
        <taxon>Agaricomycotina</taxon>
        <taxon>Agaricomycetes</taxon>
        <taxon>Polyporales</taxon>
        <taxon>Meripilaceae</taxon>
        <taxon>Meripilus</taxon>
    </lineage>
</organism>
<evidence type="ECO:0000256" key="4">
    <source>
        <dbReference type="ARBA" id="ARBA00022989"/>
    </source>
</evidence>
<accession>A0AAD5YIM5</accession>
<evidence type="ECO:0000256" key="3">
    <source>
        <dbReference type="ARBA" id="ARBA00022692"/>
    </source>
</evidence>
<keyword evidence="2" id="KW-0813">Transport</keyword>
<comment type="caution">
    <text evidence="7">The sequence shown here is derived from an EMBL/GenBank/DDBJ whole genome shotgun (WGS) entry which is preliminary data.</text>
</comment>
<dbReference type="Proteomes" id="UP001212997">
    <property type="component" value="Unassembled WGS sequence"/>
</dbReference>
<feature type="transmembrane region" description="Helical" evidence="6">
    <location>
        <begin position="89"/>
        <end position="110"/>
    </location>
</feature>
<protein>
    <recommendedName>
        <fullName evidence="9">MFS general substrate transporter</fullName>
    </recommendedName>
</protein>
<dbReference type="InterPro" id="IPR036259">
    <property type="entry name" value="MFS_trans_sf"/>
</dbReference>
<dbReference type="AlphaFoldDB" id="A0AAD5YIM5"/>
<sequence>MLPDDPITNKAIKNPGRIEACDYRPKSLVVLVNDLHAATRLELCYLLSNSDLHAGVFTNDKLTACSPAMDPSDVALLRKCMACRTGERFFHMSGWLWCTIVGYIIGVSTMSIGGRYVAIFLMALGFVGLSLSLVWVSNAIPRPPVKRSASIAIVNGFGNLGTLMGSYVWKAEWGPDYRPSMYIGLASLVFSIVMAFAVRQTIIRENAQLSTKDSDPLDLQRAKRERIEIAARLEGVTFEEALEKNRTFKYLY</sequence>
<keyword evidence="5 6" id="KW-0472">Membrane</keyword>
<name>A0AAD5YIM5_9APHY</name>
<dbReference type="PANTHER" id="PTHR43791">
    <property type="entry name" value="PERMEASE-RELATED"/>
    <property type="match status" value="1"/>
</dbReference>
<evidence type="ECO:0008006" key="9">
    <source>
        <dbReference type="Google" id="ProtNLM"/>
    </source>
</evidence>
<evidence type="ECO:0000256" key="6">
    <source>
        <dbReference type="SAM" id="Phobius"/>
    </source>
</evidence>
<feature type="transmembrane region" description="Helical" evidence="6">
    <location>
        <begin position="148"/>
        <end position="169"/>
    </location>
</feature>
<feature type="transmembrane region" description="Helical" evidence="6">
    <location>
        <begin position="181"/>
        <end position="198"/>
    </location>
</feature>
<evidence type="ECO:0000313" key="8">
    <source>
        <dbReference type="Proteomes" id="UP001212997"/>
    </source>
</evidence>
<evidence type="ECO:0000256" key="2">
    <source>
        <dbReference type="ARBA" id="ARBA00022448"/>
    </source>
</evidence>
<feature type="transmembrane region" description="Helical" evidence="6">
    <location>
        <begin position="116"/>
        <end position="136"/>
    </location>
</feature>
<keyword evidence="4 6" id="KW-1133">Transmembrane helix</keyword>
<proteinExistence type="predicted"/>
<dbReference type="PANTHER" id="PTHR43791:SF36">
    <property type="entry name" value="TRANSPORTER, PUTATIVE (AFU_ORTHOLOGUE AFUA_6G08340)-RELATED"/>
    <property type="match status" value="1"/>
</dbReference>
<evidence type="ECO:0000256" key="1">
    <source>
        <dbReference type="ARBA" id="ARBA00004141"/>
    </source>
</evidence>
<evidence type="ECO:0000256" key="5">
    <source>
        <dbReference type="ARBA" id="ARBA00023136"/>
    </source>
</evidence>
<gene>
    <name evidence="7" type="ORF">NLI96_g5908</name>
</gene>
<dbReference type="EMBL" id="JANAWD010000204">
    <property type="protein sequence ID" value="KAJ3484032.1"/>
    <property type="molecule type" value="Genomic_DNA"/>
</dbReference>